<evidence type="ECO:0000313" key="2">
    <source>
        <dbReference type="EMBL" id="MDQ0473777.1"/>
    </source>
</evidence>
<evidence type="ECO:0000259" key="1">
    <source>
        <dbReference type="PROSITE" id="PS51154"/>
    </source>
</evidence>
<gene>
    <name evidence="2" type="ORF">QO011_006813</name>
</gene>
<dbReference type="PROSITE" id="PS51154">
    <property type="entry name" value="MACRO"/>
    <property type="match status" value="1"/>
</dbReference>
<dbReference type="Gene3D" id="3.40.220.10">
    <property type="entry name" value="Leucine Aminopeptidase, subunit E, domain 1"/>
    <property type="match status" value="1"/>
</dbReference>
<proteinExistence type="predicted"/>
<comment type="caution">
    <text evidence="2">The sequence shown here is derived from an EMBL/GenBank/DDBJ whole genome shotgun (WGS) entry which is preliminary data.</text>
</comment>
<protein>
    <submittedName>
        <fullName evidence="2">O-acetyl-ADP-ribose deacetylase (Regulator of RNase III)</fullName>
    </submittedName>
</protein>
<feature type="domain" description="Macro" evidence="1">
    <location>
        <begin position="13"/>
        <end position="212"/>
    </location>
</feature>
<organism evidence="2 3">
    <name type="scientific">Labrys wisconsinensis</name>
    <dbReference type="NCBI Taxonomy" id="425677"/>
    <lineage>
        <taxon>Bacteria</taxon>
        <taxon>Pseudomonadati</taxon>
        <taxon>Pseudomonadota</taxon>
        <taxon>Alphaproteobacteria</taxon>
        <taxon>Hyphomicrobiales</taxon>
        <taxon>Xanthobacteraceae</taxon>
        <taxon>Labrys</taxon>
    </lineage>
</organism>
<evidence type="ECO:0000313" key="3">
    <source>
        <dbReference type="Proteomes" id="UP001242480"/>
    </source>
</evidence>
<dbReference type="InterPro" id="IPR002589">
    <property type="entry name" value="Macro_dom"/>
</dbReference>
<dbReference type="SUPFAM" id="SSF52949">
    <property type="entry name" value="Macro domain-like"/>
    <property type="match status" value="1"/>
</dbReference>
<keyword evidence="3" id="KW-1185">Reference proteome</keyword>
<dbReference type="SMART" id="SM00506">
    <property type="entry name" value="A1pp"/>
    <property type="match status" value="1"/>
</dbReference>
<sequence>MRFVLTAPDARLAEAWVEHCGHLDGVSVHRGSIFDVRCDAVVSPANSFGFMDGGIDALYVERFGRAVQDRLRRAILMRHDGELLVGTADIVETSDPQTPYLIAAPTMRVPMALGAQTINPYLATRAVLLLVRRGVFPDGPLAGQRLADHLGIVAFPGMGTGVGRVPAEIAARQVRIALEEHRHGPPRLPTSWAEASERHQLLYTDKPTRLQR</sequence>
<accession>A0ABU0JKW1</accession>
<dbReference type="Proteomes" id="UP001242480">
    <property type="component" value="Unassembled WGS sequence"/>
</dbReference>
<dbReference type="Pfam" id="PF01661">
    <property type="entry name" value="Macro"/>
    <property type="match status" value="1"/>
</dbReference>
<reference evidence="2 3" key="1">
    <citation type="submission" date="2023-07" db="EMBL/GenBank/DDBJ databases">
        <title>Genomic Encyclopedia of Type Strains, Phase IV (KMG-IV): sequencing the most valuable type-strain genomes for metagenomic binning, comparative biology and taxonomic classification.</title>
        <authorList>
            <person name="Goeker M."/>
        </authorList>
    </citation>
    <scope>NUCLEOTIDE SEQUENCE [LARGE SCALE GENOMIC DNA]</scope>
    <source>
        <strain evidence="2 3">DSM 19619</strain>
    </source>
</reference>
<dbReference type="RefSeq" id="WP_307282409.1">
    <property type="nucleotide sequence ID" value="NZ_JAUSVX010000018.1"/>
</dbReference>
<dbReference type="EMBL" id="JAUSVX010000018">
    <property type="protein sequence ID" value="MDQ0473777.1"/>
    <property type="molecule type" value="Genomic_DNA"/>
</dbReference>
<name>A0ABU0JKW1_9HYPH</name>
<dbReference type="InterPro" id="IPR043472">
    <property type="entry name" value="Macro_dom-like"/>
</dbReference>